<dbReference type="EMBL" id="JBHDIY010000002">
    <property type="protein sequence ID" value="MFL4469003.1"/>
    <property type="molecule type" value="Genomic_DNA"/>
</dbReference>
<sequence length="438" mass="49895">MKFIFADSLDYVDPRYDFLTDRSPSTREPYWDDSYPHEYLGYAPYDGVLVSRAIVGGYQGGGKYSESQAMRFRRVGAREFLRLREKDFPGSLMFGDCGAFTYHKLEYPPYTAEEMVDFYGDGQFTHGCSIDHVIFDYDEDSDDASTENSQLEENRRRFEITSVNAEEFLKKSKRLGNSFTPMGVVQGWSPASMAEAALRLKKMGYRYIAVGGMVPLRAPQIKKALEAIRAAIGNDIGMHILGFAKAEEIASFSHLNITSFDTTSPLIRAFKDSNRNYYALRPEGGLEYFSAIRVPQAIENNGLKNLAKQGAYSQEDLQSRERRALENLRAYDRGEVKVVDALEAVMDYTAPLAVGRDDDHTPNEARKLKGLKERYQRTLVERPWKACRCRACAEAGIDVIIFRASNRNKRRGIHNLQAYRKHLGRIEEARDHVEKVEV</sequence>
<proteinExistence type="predicted"/>
<organism evidence="1 2">
    <name type="scientific">Tateyamaria armeniaca</name>
    <dbReference type="NCBI Taxonomy" id="2518930"/>
    <lineage>
        <taxon>Bacteria</taxon>
        <taxon>Pseudomonadati</taxon>
        <taxon>Pseudomonadota</taxon>
        <taxon>Alphaproteobacteria</taxon>
        <taxon>Rhodobacterales</taxon>
        <taxon>Roseobacteraceae</taxon>
        <taxon>Tateyamaria</taxon>
    </lineage>
</organism>
<evidence type="ECO:0000313" key="2">
    <source>
        <dbReference type="Proteomes" id="UP001627408"/>
    </source>
</evidence>
<dbReference type="Proteomes" id="UP001627408">
    <property type="component" value="Unassembled WGS sequence"/>
</dbReference>
<dbReference type="RefSeq" id="WP_407590761.1">
    <property type="nucleotide sequence ID" value="NZ_JBHDIY010000002.1"/>
</dbReference>
<evidence type="ECO:0000313" key="1">
    <source>
        <dbReference type="EMBL" id="MFL4469003.1"/>
    </source>
</evidence>
<comment type="caution">
    <text evidence="1">The sequence shown here is derived from an EMBL/GenBank/DDBJ whole genome shotgun (WGS) entry which is preliminary data.</text>
</comment>
<dbReference type="InterPro" id="IPR053537">
    <property type="entry name" value="DNA-guanine_TGase"/>
</dbReference>
<dbReference type="Gene3D" id="3.20.20.105">
    <property type="entry name" value="Queuine tRNA-ribosyltransferase-like"/>
    <property type="match status" value="1"/>
</dbReference>
<accession>A0ABW8UPE9</accession>
<dbReference type="InterPro" id="IPR036511">
    <property type="entry name" value="TGT-like_sf"/>
</dbReference>
<name>A0ABW8UPE9_9RHOB</name>
<keyword evidence="2" id="KW-1185">Reference proteome</keyword>
<reference evidence="1 2" key="1">
    <citation type="submission" date="2024-08" db="EMBL/GenBank/DDBJ databases">
        <title>Tateyamaria sp. nov., isolated from marine algae.</title>
        <authorList>
            <person name="Choi B.J."/>
            <person name="Kim J.M."/>
            <person name="Lee J.K."/>
            <person name="Choi D.G."/>
            <person name="Bayburt H."/>
            <person name="Baek J.H."/>
            <person name="Han D.M."/>
            <person name="Jeon C.O."/>
        </authorList>
    </citation>
    <scope>NUCLEOTIDE SEQUENCE [LARGE SCALE GENOMIC DNA]</scope>
    <source>
        <strain evidence="1 2">KMU-156</strain>
    </source>
</reference>
<dbReference type="NCBIfam" id="NF041059">
    <property type="entry name" value="DpdA"/>
    <property type="match status" value="1"/>
</dbReference>
<gene>
    <name evidence="1" type="primary">dpdA</name>
    <name evidence="1" type="ORF">ACERZ8_03635</name>
</gene>
<protein>
    <submittedName>
        <fullName evidence="1">tRNA-guanine transglycosylase DpdA</fullName>
    </submittedName>
</protein>
<dbReference type="SUPFAM" id="SSF51713">
    <property type="entry name" value="tRNA-guanine transglycosylase"/>
    <property type="match status" value="1"/>
</dbReference>